<dbReference type="GO" id="GO:0003735">
    <property type="term" value="F:structural constituent of ribosome"/>
    <property type="evidence" value="ECO:0007669"/>
    <property type="project" value="UniProtKB-UniRule"/>
</dbReference>
<dbReference type="PRINTS" id="PR00059">
    <property type="entry name" value="RIBOSOMALL6"/>
</dbReference>
<comment type="subunit">
    <text evidence="4">Part of the 50S ribosomal subunit.</text>
</comment>
<feature type="domain" description="Large ribosomal subunit protein uL6 alpha-beta" evidence="7">
    <location>
        <begin position="14"/>
        <end position="82"/>
    </location>
</feature>
<dbReference type="PIRSF" id="PIRSF002162">
    <property type="entry name" value="Ribosomal_L6"/>
    <property type="match status" value="1"/>
</dbReference>
<feature type="domain" description="Large ribosomal subunit protein uL6 alpha-beta" evidence="7">
    <location>
        <begin position="91"/>
        <end position="164"/>
    </location>
</feature>
<dbReference type="EMBL" id="CP019384">
    <property type="protein sequence ID" value="QAT16802.1"/>
    <property type="molecule type" value="Genomic_DNA"/>
</dbReference>
<keyword evidence="2 4" id="KW-0689">Ribosomal protein</keyword>
<dbReference type="InterPro" id="IPR000702">
    <property type="entry name" value="Ribosomal_uL6-like"/>
</dbReference>
<dbReference type="Pfam" id="PF00347">
    <property type="entry name" value="Ribosomal_L6"/>
    <property type="match status" value="2"/>
</dbReference>
<dbReference type="Proteomes" id="UP000287243">
    <property type="component" value="Chromosome"/>
</dbReference>
<evidence type="ECO:0000313" key="8">
    <source>
        <dbReference type="EMBL" id="QAT16802.1"/>
    </source>
</evidence>
<dbReference type="AlphaFoldDB" id="A0A410P3W2"/>
<evidence type="ECO:0000256" key="4">
    <source>
        <dbReference type="HAMAP-Rule" id="MF_01365"/>
    </source>
</evidence>
<dbReference type="PANTHER" id="PTHR11655">
    <property type="entry name" value="60S/50S RIBOSOMAL PROTEIN L6/L9"/>
    <property type="match status" value="1"/>
</dbReference>
<keyword evidence="4 6" id="KW-0694">RNA-binding</keyword>
<organism evidence="8 9">
    <name type="scientific">Velamenicoccus archaeovorus</name>
    <dbReference type="NCBI Taxonomy" id="1930593"/>
    <lineage>
        <taxon>Bacteria</taxon>
        <taxon>Pseudomonadati</taxon>
        <taxon>Candidatus Omnitrophota</taxon>
        <taxon>Candidatus Velamenicoccus</taxon>
    </lineage>
</organism>
<dbReference type="GO" id="GO:0019843">
    <property type="term" value="F:rRNA binding"/>
    <property type="evidence" value="ECO:0007669"/>
    <property type="project" value="UniProtKB-UniRule"/>
</dbReference>
<keyword evidence="3 4" id="KW-0687">Ribonucleoprotein</keyword>
<protein>
    <recommendedName>
        <fullName evidence="4">Large ribosomal subunit protein uL6</fullName>
    </recommendedName>
</protein>
<evidence type="ECO:0000256" key="6">
    <source>
        <dbReference type="RuleBase" id="RU003870"/>
    </source>
</evidence>
<keyword evidence="9" id="KW-1185">Reference proteome</keyword>
<dbReference type="InterPro" id="IPR036789">
    <property type="entry name" value="Ribosomal_uL6-like_a/b-dom_sf"/>
</dbReference>
<dbReference type="InterPro" id="IPR019906">
    <property type="entry name" value="Ribosomal_uL6_bac-type"/>
</dbReference>
<comment type="similarity">
    <text evidence="1 4 5">Belongs to the universal ribosomal protein uL6 family.</text>
</comment>
<keyword evidence="4 6" id="KW-0699">rRNA-binding</keyword>
<evidence type="ECO:0000313" key="9">
    <source>
        <dbReference type="Proteomes" id="UP000287243"/>
    </source>
</evidence>
<dbReference type="OrthoDB" id="9805007at2"/>
<evidence type="ECO:0000256" key="3">
    <source>
        <dbReference type="ARBA" id="ARBA00023274"/>
    </source>
</evidence>
<gene>
    <name evidence="4" type="primary">rplF</name>
    <name evidence="8" type="ORF">BU251_03165</name>
</gene>
<dbReference type="InterPro" id="IPR002358">
    <property type="entry name" value="Ribosomal_uL6_CS"/>
</dbReference>
<dbReference type="PANTHER" id="PTHR11655:SF14">
    <property type="entry name" value="LARGE RIBOSOMAL SUBUNIT PROTEIN UL6M"/>
    <property type="match status" value="1"/>
</dbReference>
<dbReference type="InterPro" id="IPR020040">
    <property type="entry name" value="Ribosomal_uL6_a/b-dom"/>
</dbReference>
<dbReference type="SUPFAM" id="SSF56053">
    <property type="entry name" value="Ribosomal protein L6"/>
    <property type="match status" value="2"/>
</dbReference>
<dbReference type="GO" id="GO:0022625">
    <property type="term" value="C:cytosolic large ribosomal subunit"/>
    <property type="evidence" value="ECO:0007669"/>
    <property type="project" value="UniProtKB-UniRule"/>
</dbReference>
<evidence type="ECO:0000259" key="7">
    <source>
        <dbReference type="Pfam" id="PF00347"/>
    </source>
</evidence>
<dbReference type="GO" id="GO:0002181">
    <property type="term" value="P:cytoplasmic translation"/>
    <property type="evidence" value="ECO:0007669"/>
    <property type="project" value="TreeGrafter"/>
</dbReference>
<evidence type="ECO:0000256" key="5">
    <source>
        <dbReference type="RuleBase" id="RU003869"/>
    </source>
</evidence>
<name>A0A410P3W2_VELA1</name>
<evidence type="ECO:0000256" key="2">
    <source>
        <dbReference type="ARBA" id="ARBA00022980"/>
    </source>
</evidence>
<accession>A0A410P3W2</accession>
<dbReference type="Gene3D" id="3.90.930.12">
    <property type="entry name" value="Ribosomal protein L6, alpha-beta domain"/>
    <property type="match status" value="2"/>
</dbReference>
<dbReference type="FunFam" id="3.90.930.12:FF:000001">
    <property type="entry name" value="50S ribosomal protein L6"/>
    <property type="match status" value="1"/>
</dbReference>
<dbReference type="NCBIfam" id="TIGR03654">
    <property type="entry name" value="L6_bact"/>
    <property type="match status" value="1"/>
</dbReference>
<comment type="function">
    <text evidence="4 6">This protein binds to the 23S rRNA, and is important in its secondary structure. It is located near the subunit interface in the base of the L7/L12 stalk, and near the tRNA binding site of the peptidyltransferase center.</text>
</comment>
<dbReference type="KEGG" id="vai:BU251_03165"/>
<evidence type="ECO:0000256" key="1">
    <source>
        <dbReference type="ARBA" id="ARBA00009356"/>
    </source>
</evidence>
<sequence>MSRIGKRPVDILPGVKVSVQENCLKVEGVKGKMEFKLSEDIACEQKDNKLFFSALKDTKPVRALFGTTRALAKNMIIGVTSGFSKTLVIEGVGYKAQTQGKSLKLNVGFTHSVDYPVPEGIKIDASKQVEIVVSGVDKAQVGQVAAEIRRICPPEPYKGKGIRYKDERIRRKVGKAVTK</sequence>
<proteinExistence type="inferred from homology"/>
<dbReference type="HAMAP" id="MF_01365_B">
    <property type="entry name" value="Ribosomal_uL6_B"/>
    <property type="match status" value="1"/>
</dbReference>
<dbReference type="RefSeq" id="WP_128699441.1">
    <property type="nucleotide sequence ID" value="NZ_CP019384.1"/>
</dbReference>
<reference evidence="8 9" key="1">
    <citation type="submission" date="2017-01" db="EMBL/GenBank/DDBJ databases">
        <title>First insights into the biology of 'candidatus Vampirococcus archaeovorus'.</title>
        <authorList>
            <person name="Kizina J."/>
            <person name="Jordan S."/>
            <person name="Stueber K."/>
            <person name="Reinhardt R."/>
            <person name="Harder J."/>
        </authorList>
    </citation>
    <scope>NUCLEOTIDE SEQUENCE [LARGE SCALE GENOMIC DNA]</scope>
    <source>
        <strain evidence="8 9">LiM</strain>
    </source>
</reference>
<dbReference type="PROSITE" id="PS00525">
    <property type="entry name" value="RIBOSOMAL_L6_1"/>
    <property type="match status" value="1"/>
</dbReference>